<dbReference type="PIRSF" id="PIRSF035805">
    <property type="entry name" value="TK_cell"/>
    <property type="match status" value="1"/>
</dbReference>
<evidence type="ECO:0000256" key="6">
    <source>
        <dbReference type="ARBA" id="ARBA00022723"/>
    </source>
</evidence>
<feature type="binding site" evidence="13">
    <location>
        <position position="166"/>
    </location>
    <ligand>
        <name>substrate</name>
    </ligand>
</feature>
<evidence type="ECO:0000256" key="12">
    <source>
        <dbReference type="PIRSR" id="PIRSR035805-1"/>
    </source>
</evidence>
<keyword evidence="9" id="KW-0862">Zinc</keyword>
<comment type="catalytic activity">
    <reaction evidence="11 14">
        <text>thymidine + ATP = dTMP + ADP + H(+)</text>
        <dbReference type="Rhea" id="RHEA:19129"/>
        <dbReference type="ChEBI" id="CHEBI:15378"/>
        <dbReference type="ChEBI" id="CHEBI:17748"/>
        <dbReference type="ChEBI" id="CHEBI:30616"/>
        <dbReference type="ChEBI" id="CHEBI:63528"/>
        <dbReference type="ChEBI" id="CHEBI:456216"/>
        <dbReference type="EC" id="2.7.1.21"/>
    </reaction>
</comment>
<evidence type="ECO:0000256" key="9">
    <source>
        <dbReference type="ARBA" id="ARBA00022833"/>
    </source>
</evidence>
<keyword evidence="4 14" id="KW-0237">DNA synthesis</keyword>
<evidence type="ECO:0000256" key="5">
    <source>
        <dbReference type="ARBA" id="ARBA00022679"/>
    </source>
</evidence>
<evidence type="ECO:0000256" key="13">
    <source>
        <dbReference type="PIRSR" id="PIRSR035805-2"/>
    </source>
</evidence>
<gene>
    <name evidence="16" type="ORF">COTV082</name>
</gene>
<name>H6TAJ8_9POXV</name>
<dbReference type="EMBL" id="HQ647181">
    <property type="protein sequence ID" value="AFB76935.1"/>
    <property type="molecule type" value="Genomic_DNA"/>
</dbReference>
<dbReference type="RefSeq" id="YP_005296270.1">
    <property type="nucleotide sequence ID" value="NC_016924.1"/>
</dbReference>
<evidence type="ECO:0000256" key="2">
    <source>
        <dbReference type="ARBA" id="ARBA00012118"/>
    </source>
</evidence>
<dbReference type="FunFam" id="3.40.50.300:FF:001270">
    <property type="entry name" value="Thymidine kinase"/>
    <property type="match status" value="1"/>
</dbReference>
<dbReference type="Proteomes" id="UP000160040">
    <property type="component" value="Segment"/>
</dbReference>
<accession>H6TAJ8</accession>
<dbReference type="PANTHER" id="PTHR11441:SF0">
    <property type="entry name" value="THYMIDINE KINASE, CYTOSOLIC"/>
    <property type="match status" value="1"/>
</dbReference>
<dbReference type="FunFam" id="3.30.60.20:FF:000028">
    <property type="entry name" value="Thymidine kinase"/>
    <property type="match status" value="1"/>
</dbReference>
<dbReference type="SUPFAM" id="SSF57716">
    <property type="entry name" value="Glucocorticoid receptor-like (DNA-binding domain)"/>
    <property type="match status" value="1"/>
</dbReference>
<dbReference type="SUPFAM" id="SSF52540">
    <property type="entry name" value="P-loop containing nucleoside triphosphate hydrolases"/>
    <property type="match status" value="1"/>
</dbReference>
<dbReference type="Gene3D" id="3.30.60.20">
    <property type="match status" value="1"/>
</dbReference>
<evidence type="ECO:0000313" key="16">
    <source>
        <dbReference type="EMBL" id="AFB76935.1"/>
    </source>
</evidence>
<evidence type="ECO:0000256" key="15">
    <source>
        <dbReference type="RuleBase" id="RU004165"/>
    </source>
</evidence>
<dbReference type="Pfam" id="PF00265">
    <property type="entry name" value="TK"/>
    <property type="match status" value="1"/>
</dbReference>
<evidence type="ECO:0000256" key="4">
    <source>
        <dbReference type="ARBA" id="ARBA00022634"/>
    </source>
</evidence>
<reference evidence="16 17" key="1">
    <citation type="journal article" date="2012" name="J. Virol.">
        <title>Biological Characterization and Next-Generation Genome Sequencing of the Unclassified Cotia Virus SPAn232 (Poxviridae).</title>
        <authorList>
            <person name="Afonso P.P."/>
            <person name="Silva P.M."/>
            <person name="Schnellrath L.C."/>
            <person name="Jesus D.M."/>
            <person name="Hu J."/>
            <person name="Yang Y."/>
            <person name="Renne R."/>
            <person name="Attias M."/>
            <person name="Condit R.C."/>
            <person name="Moussatche N."/>
            <person name="Damaso C.R."/>
        </authorList>
    </citation>
    <scope>NUCLEOTIDE SEQUENCE [LARGE SCALE GENOMIC DNA]</scope>
    <source>
        <strain evidence="16 17">SPAn232</strain>
    </source>
</reference>
<dbReference type="Gene3D" id="3.40.50.300">
    <property type="entry name" value="P-loop containing nucleotide triphosphate hydrolases"/>
    <property type="match status" value="1"/>
</dbReference>
<dbReference type="EC" id="2.7.1.21" evidence="2 14"/>
<keyword evidence="10 14" id="KW-0067">ATP-binding</keyword>
<evidence type="ECO:0000256" key="10">
    <source>
        <dbReference type="ARBA" id="ARBA00022840"/>
    </source>
</evidence>
<evidence type="ECO:0000256" key="7">
    <source>
        <dbReference type="ARBA" id="ARBA00022741"/>
    </source>
</evidence>
<evidence type="ECO:0000256" key="14">
    <source>
        <dbReference type="RuleBase" id="RU000544"/>
    </source>
</evidence>
<keyword evidence="5 14" id="KW-0808">Transferase</keyword>
<dbReference type="GO" id="GO:0004797">
    <property type="term" value="F:thymidine kinase activity"/>
    <property type="evidence" value="ECO:0007669"/>
    <property type="project" value="UniProtKB-EC"/>
</dbReference>
<dbReference type="PANTHER" id="PTHR11441">
    <property type="entry name" value="THYMIDINE KINASE"/>
    <property type="match status" value="1"/>
</dbReference>
<dbReference type="OrthoDB" id="9611at10239"/>
<evidence type="ECO:0000256" key="1">
    <source>
        <dbReference type="ARBA" id="ARBA00007587"/>
    </source>
</evidence>
<dbReference type="GO" id="GO:0046872">
    <property type="term" value="F:metal ion binding"/>
    <property type="evidence" value="ECO:0007669"/>
    <property type="project" value="UniProtKB-KW"/>
</dbReference>
<organism evidence="16 17">
    <name type="scientific">Cotia virus</name>
    <dbReference type="NCBI Taxonomy" id="39444"/>
    <lineage>
        <taxon>Viruses</taxon>
        <taxon>Varidnaviria</taxon>
        <taxon>Bamfordvirae</taxon>
        <taxon>Nucleocytoviricota</taxon>
        <taxon>Pokkesviricetes</taxon>
        <taxon>Chitovirales</taxon>
        <taxon>Poxviridae</taxon>
        <taxon>Chordopoxvirinae</taxon>
        <taxon>Oryzopoxvirus</taxon>
        <taxon>Oryzopoxvirus cotia</taxon>
    </lineage>
</organism>
<dbReference type="GO" id="GO:0042802">
    <property type="term" value="F:identical protein binding"/>
    <property type="evidence" value="ECO:0007669"/>
    <property type="project" value="UniProtKB-ARBA"/>
</dbReference>
<sequence>MDGYIKLILGPMFSGKTTELVRIVKRYKIANYKCCVIKYYNDNRCDESIVKTHDGVYIDSISTLKLNDIIYEMDNVDVIGIDEGQFFNDIVEFSENMANKGKIVIVSALDATYQRKTFGNILNLIPLSEKVIKLNAICKICFNDAAFTKRLCDDTKIELIGGEDKYSSVCRKCYFAGK</sequence>
<proteinExistence type="inferred from homology"/>
<comment type="similarity">
    <text evidence="1 15">Belongs to the thymidine kinase family.</text>
</comment>
<dbReference type="PROSITE" id="PS00603">
    <property type="entry name" value="TK_CELLULAR_TYPE"/>
    <property type="match status" value="1"/>
</dbReference>
<feature type="active site" description="Proton acceptor" evidence="12">
    <location>
        <position position="83"/>
    </location>
</feature>
<protein>
    <recommendedName>
        <fullName evidence="3 14">Thymidine kinase</fullName>
        <ecNumber evidence="2 14">2.7.1.21</ecNumber>
    </recommendedName>
</protein>
<dbReference type="GeneID" id="11747953"/>
<keyword evidence="7 14" id="KW-0547">Nucleotide-binding</keyword>
<dbReference type="GO" id="GO:0005524">
    <property type="term" value="F:ATP binding"/>
    <property type="evidence" value="ECO:0007669"/>
    <property type="project" value="UniProtKB-KW"/>
</dbReference>
<dbReference type="GO" id="GO:0046104">
    <property type="term" value="P:thymidine metabolic process"/>
    <property type="evidence" value="ECO:0007669"/>
    <property type="project" value="TreeGrafter"/>
</dbReference>
<dbReference type="KEGG" id="vg:11747953"/>
<dbReference type="GO" id="GO:0071897">
    <property type="term" value="P:DNA biosynthetic process"/>
    <property type="evidence" value="ECO:0007669"/>
    <property type="project" value="UniProtKB-KW"/>
</dbReference>
<evidence type="ECO:0000313" key="17">
    <source>
        <dbReference type="Proteomes" id="UP000160040"/>
    </source>
</evidence>
<evidence type="ECO:0000256" key="11">
    <source>
        <dbReference type="ARBA" id="ARBA00048254"/>
    </source>
</evidence>
<evidence type="ECO:0000256" key="8">
    <source>
        <dbReference type="ARBA" id="ARBA00022777"/>
    </source>
</evidence>
<evidence type="ECO:0000256" key="3">
    <source>
        <dbReference type="ARBA" id="ARBA00020079"/>
    </source>
</evidence>
<keyword evidence="6" id="KW-0479">Metal-binding</keyword>
<keyword evidence="8 14" id="KW-0418">Kinase</keyword>
<dbReference type="InterPro" id="IPR001267">
    <property type="entry name" value="Thymidine_kinase"/>
</dbReference>
<dbReference type="InterPro" id="IPR027417">
    <property type="entry name" value="P-loop_NTPase"/>
</dbReference>
<dbReference type="InterPro" id="IPR020633">
    <property type="entry name" value="Thymidine_kinase_CS"/>
</dbReference>
<keyword evidence="17" id="KW-1185">Reference proteome</keyword>